<dbReference type="AlphaFoldDB" id="A0A1X6YED6"/>
<dbReference type="GO" id="GO:0008270">
    <property type="term" value="F:zinc ion binding"/>
    <property type="evidence" value="ECO:0007669"/>
    <property type="project" value="UniProtKB-KW"/>
</dbReference>
<evidence type="ECO:0000313" key="8">
    <source>
        <dbReference type="Proteomes" id="UP000193207"/>
    </source>
</evidence>
<dbReference type="OrthoDB" id="1121111at2"/>
<sequence length="107" mass="12028">MQSKQVYRDALMGRLAELDSRLHKIEGALDEPHSKDWDDAAIEHENDEVLEQLGQSGQDEIVRIRAALQRLRDGSFGTCTRCGEQISAERLDTLPETPFCRDCAASI</sequence>
<feature type="domain" description="DnaK suppressor protein-like N-terminal" evidence="6">
    <location>
        <begin position="7"/>
        <end position="71"/>
    </location>
</feature>
<dbReference type="Proteomes" id="UP000193207">
    <property type="component" value="Unassembled WGS sequence"/>
</dbReference>
<keyword evidence="1" id="KW-0479">Metal-binding</keyword>
<dbReference type="Pfam" id="PF21173">
    <property type="entry name" value="DksA-like_N"/>
    <property type="match status" value="1"/>
</dbReference>
<keyword evidence="2" id="KW-0863">Zinc-finger</keyword>
<keyword evidence="3" id="KW-0862">Zinc</keyword>
<dbReference type="InterPro" id="IPR048487">
    <property type="entry name" value="DksA-like_N"/>
</dbReference>
<dbReference type="Gene3D" id="1.20.120.910">
    <property type="entry name" value="DksA, coiled-coil domain"/>
    <property type="match status" value="1"/>
</dbReference>
<reference evidence="7 8" key="1">
    <citation type="submission" date="2017-03" db="EMBL/GenBank/DDBJ databases">
        <authorList>
            <person name="Afonso C.L."/>
            <person name="Miller P.J."/>
            <person name="Scott M.A."/>
            <person name="Spackman E."/>
            <person name="Goraichik I."/>
            <person name="Dimitrov K.M."/>
            <person name="Suarez D.L."/>
            <person name="Swayne D.E."/>
        </authorList>
    </citation>
    <scope>NUCLEOTIDE SEQUENCE [LARGE SCALE GENOMIC DNA]</scope>
    <source>
        <strain evidence="7 8">CECT 8110</strain>
    </source>
</reference>
<name>A0A1X6YED6_9RHOB</name>
<evidence type="ECO:0000313" key="7">
    <source>
        <dbReference type="EMBL" id="SLN18428.1"/>
    </source>
</evidence>
<dbReference type="SUPFAM" id="SSF57716">
    <property type="entry name" value="Glucocorticoid receptor-like (DNA-binding domain)"/>
    <property type="match status" value="1"/>
</dbReference>
<evidence type="ECO:0000256" key="3">
    <source>
        <dbReference type="ARBA" id="ARBA00022833"/>
    </source>
</evidence>
<proteinExistence type="predicted"/>
<keyword evidence="8" id="KW-1185">Reference proteome</keyword>
<evidence type="ECO:0000256" key="1">
    <source>
        <dbReference type="ARBA" id="ARBA00022723"/>
    </source>
</evidence>
<dbReference type="PANTHER" id="PTHR33823:SF4">
    <property type="entry name" value="GENERAL STRESS PROTEIN 16O"/>
    <property type="match status" value="1"/>
</dbReference>
<evidence type="ECO:0000256" key="4">
    <source>
        <dbReference type="PROSITE-ProRule" id="PRU00510"/>
    </source>
</evidence>
<dbReference type="EMBL" id="FWFU01000001">
    <property type="protein sequence ID" value="SLN18428.1"/>
    <property type="molecule type" value="Genomic_DNA"/>
</dbReference>
<dbReference type="SUPFAM" id="SSF109635">
    <property type="entry name" value="DnaK suppressor protein DksA, alpha-hairpin domain"/>
    <property type="match status" value="1"/>
</dbReference>
<evidence type="ECO:0000256" key="2">
    <source>
        <dbReference type="ARBA" id="ARBA00022771"/>
    </source>
</evidence>
<evidence type="ECO:0000259" key="6">
    <source>
        <dbReference type="Pfam" id="PF21173"/>
    </source>
</evidence>
<dbReference type="InterPro" id="IPR000962">
    <property type="entry name" value="Znf_DskA_TraR"/>
</dbReference>
<dbReference type="InterPro" id="IPR037187">
    <property type="entry name" value="DnaK_N"/>
</dbReference>
<dbReference type="Pfam" id="PF01258">
    <property type="entry name" value="zf-dskA_traR"/>
    <property type="match status" value="1"/>
</dbReference>
<dbReference type="RefSeq" id="WP_085816244.1">
    <property type="nucleotide sequence ID" value="NZ_FWFU01000001.1"/>
</dbReference>
<dbReference type="PROSITE" id="PS51128">
    <property type="entry name" value="ZF_DKSA_2"/>
    <property type="match status" value="1"/>
</dbReference>
<feature type="domain" description="Zinc finger DksA/TraR C4-type" evidence="5">
    <location>
        <begin position="74"/>
        <end position="105"/>
    </location>
</feature>
<protein>
    <submittedName>
        <fullName evidence="7">RNA polymerase-binding transcription factor DksA</fullName>
    </submittedName>
</protein>
<accession>A0A1X6YED6</accession>
<organism evidence="7 8">
    <name type="scientific">Roseovarius halotolerans</name>
    <dbReference type="NCBI Taxonomy" id="505353"/>
    <lineage>
        <taxon>Bacteria</taxon>
        <taxon>Pseudomonadati</taxon>
        <taxon>Pseudomonadota</taxon>
        <taxon>Alphaproteobacteria</taxon>
        <taxon>Rhodobacterales</taxon>
        <taxon>Roseobacteraceae</taxon>
        <taxon>Roseovarius</taxon>
    </lineage>
</organism>
<dbReference type="PANTHER" id="PTHR33823">
    <property type="entry name" value="RNA POLYMERASE-BINDING TRANSCRIPTION FACTOR DKSA-RELATED"/>
    <property type="match status" value="1"/>
</dbReference>
<evidence type="ECO:0000259" key="5">
    <source>
        <dbReference type="Pfam" id="PF01258"/>
    </source>
</evidence>
<gene>
    <name evidence="7" type="primary">dksA_1</name>
    <name evidence="7" type="ORF">ROH8110_00563</name>
</gene>
<feature type="zinc finger region" description="dksA C4-type" evidence="4">
    <location>
        <begin position="79"/>
        <end position="103"/>
    </location>
</feature>